<gene>
    <name evidence="1" type="ORF">N7548_04460</name>
</gene>
<protein>
    <submittedName>
        <fullName evidence="1">Uncharacterized protein</fullName>
    </submittedName>
</protein>
<proteinExistence type="predicted"/>
<evidence type="ECO:0000313" key="2">
    <source>
        <dbReference type="Proteomes" id="UP001177160"/>
    </source>
</evidence>
<comment type="caution">
    <text evidence="1">The sequence shown here is derived from an EMBL/GenBank/DDBJ whole genome shotgun (WGS) entry which is preliminary data.</text>
</comment>
<keyword evidence="2" id="KW-1185">Reference proteome</keyword>
<dbReference type="EMBL" id="JAOVQM010000003">
    <property type="protein sequence ID" value="MCV2232077.1"/>
    <property type="molecule type" value="Genomic_DNA"/>
</dbReference>
<name>A0ABT2Y5R6_9MOLU</name>
<accession>A0ABT2Y5R6</accession>
<organism evidence="1 2">
    <name type="scientific">Paracholeplasma manati</name>
    <dbReference type="NCBI Taxonomy" id="591373"/>
    <lineage>
        <taxon>Bacteria</taxon>
        <taxon>Bacillati</taxon>
        <taxon>Mycoplasmatota</taxon>
        <taxon>Mollicutes</taxon>
        <taxon>Acholeplasmatales</taxon>
        <taxon>Acholeplasmataceae</taxon>
        <taxon>Paracholeplasma</taxon>
    </lineage>
</organism>
<evidence type="ECO:0000313" key="1">
    <source>
        <dbReference type="EMBL" id="MCV2232077.1"/>
    </source>
</evidence>
<dbReference type="Proteomes" id="UP001177160">
    <property type="component" value="Unassembled WGS sequence"/>
</dbReference>
<reference evidence="1" key="1">
    <citation type="submission" date="2022-09" db="EMBL/GenBank/DDBJ databases">
        <title>Novel Mycoplasma species identified in domestic and wild animals.</title>
        <authorList>
            <person name="Volokhov D.V."/>
            <person name="Furtak V.A."/>
            <person name="Zagorodnyaya T.A."/>
        </authorList>
    </citation>
    <scope>NUCLEOTIDE SEQUENCE</scope>
    <source>
        <strain evidence="1">Oakley</strain>
    </source>
</reference>
<sequence length="66" mass="7734">MSWGNESRIIGEKVSVVGEKETGVITRIDVDRRLVYVLFKRMREVAYPYPEAFEQNYLILKLNANK</sequence>
<dbReference type="RefSeq" id="WP_263608243.1">
    <property type="nucleotide sequence ID" value="NZ_JAOVQM010000003.1"/>
</dbReference>